<dbReference type="SUPFAM" id="SSF52540">
    <property type="entry name" value="P-loop containing nucleoside triphosphate hydrolases"/>
    <property type="match status" value="1"/>
</dbReference>
<dbReference type="InterPro" id="IPR026082">
    <property type="entry name" value="ABCA"/>
</dbReference>
<dbReference type="Pfam" id="PF24526">
    <property type="entry name" value="ABCA12_C"/>
    <property type="match status" value="1"/>
</dbReference>
<dbReference type="PANTHER" id="PTHR19229">
    <property type="entry name" value="ATP-BINDING CASSETTE TRANSPORTER SUBFAMILY A ABCA"/>
    <property type="match status" value="1"/>
</dbReference>
<keyword evidence="4" id="KW-1185">Reference proteome</keyword>
<dbReference type="Gene3D" id="3.40.50.300">
    <property type="entry name" value="P-loop containing nucleotide triphosphate hydrolases"/>
    <property type="match status" value="1"/>
</dbReference>
<name>A0AAV9DFN9_ACOCL</name>
<dbReference type="InterPro" id="IPR027417">
    <property type="entry name" value="P-loop_NTPase"/>
</dbReference>
<organism evidence="3 4">
    <name type="scientific">Acorus calamus</name>
    <name type="common">Sweet flag</name>
    <dbReference type="NCBI Taxonomy" id="4465"/>
    <lineage>
        <taxon>Eukaryota</taxon>
        <taxon>Viridiplantae</taxon>
        <taxon>Streptophyta</taxon>
        <taxon>Embryophyta</taxon>
        <taxon>Tracheophyta</taxon>
        <taxon>Spermatophyta</taxon>
        <taxon>Magnoliopsida</taxon>
        <taxon>Liliopsida</taxon>
        <taxon>Acoraceae</taxon>
        <taxon>Acorus</taxon>
    </lineage>
</organism>
<sequence>MVKEAIKESVKKVNLHDKEYSGGMKRRLSVAISLIGNPHVTGLLQPTSGNAFVNSIDTRSKTNQIYTSIGMCPQKDVLWESLTGREHLLFYGRLRKLAGTKLQQAVDESLRSLKLYDGNVADRLAGKYSVAISLIGDTQVVFLDEPTTGLDPESRNHLWKLKSRYGKSYQLTMSADPAFEKDVERMVNNISPNVVKTYEVSGTQKFQIPKRDAAKESRYDKEAVIKFFRMSKYGDLRESEFCMGWTARSECPAIVGVLEIQEESVLPNYHVRKNLYG</sequence>
<gene>
    <name evidence="3" type="primary">ABCA3</name>
    <name evidence="3" type="ORF">QJS10_CPB14g01264</name>
</gene>
<evidence type="ECO:0000256" key="1">
    <source>
        <dbReference type="ARBA" id="ARBA00008526"/>
    </source>
</evidence>
<accession>A0AAV9DFN9</accession>
<comment type="caution">
    <text evidence="3">The sequence shown here is derived from an EMBL/GenBank/DDBJ whole genome shotgun (WGS) entry which is preliminary data.</text>
</comment>
<dbReference type="Proteomes" id="UP001180020">
    <property type="component" value="Unassembled WGS sequence"/>
</dbReference>
<dbReference type="InterPro" id="IPR003439">
    <property type="entry name" value="ABC_transporter-like_ATP-bd"/>
</dbReference>
<feature type="domain" description="ABC transporter" evidence="2">
    <location>
        <begin position="40"/>
        <end position="148"/>
    </location>
</feature>
<dbReference type="AlphaFoldDB" id="A0AAV9DFN9"/>
<dbReference type="GO" id="GO:0005319">
    <property type="term" value="F:lipid transporter activity"/>
    <property type="evidence" value="ECO:0007669"/>
    <property type="project" value="TreeGrafter"/>
</dbReference>
<evidence type="ECO:0000259" key="2">
    <source>
        <dbReference type="Pfam" id="PF00005"/>
    </source>
</evidence>
<dbReference type="GO" id="GO:0016887">
    <property type="term" value="F:ATP hydrolysis activity"/>
    <property type="evidence" value="ECO:0007669"/>
    <property type="project" value="InterPro"/>
</dbReference>
<reference evidence="3" key="1">
    <citation type="journal article" date="2023" name="Nat. Commun.">
        <title>Diploid and tetraploid genomes of Acorus and the evolution of monocots.</title>
        <authorList>
            <person name="Ma L."/>
            <person name="Liu K.W."/>
            <person name="Li Z."/>
            <person name="Hsiao Y.Y."/>
            <person name="Qi Y."/>
            <person name="Fu T."/>
            <person name="Tang G.D."/>
            <person name="Zhang D."/>
            <person name="Sun W.H."/>
            <person name="Liu D.K."/>
            <person name="Li Y."/>
            <person name="Chen G.Z."/>
            <person name="Liu X.D."/>
            <person name="Liao X.Y."/>
            <person name="Jiang Y.T."/>
            <person name="Yu X."/>
            <person name="Hao Y."/>
            <person name="Huang J."/>
            <person name="Zhao X.W."/>
            <person name="Ke S."/>
            <person name="Chen Y.Y."/>
            <person name="Wu W.L."/>
            <person name="Hsu J.L."/>
            <person name="Lin Y.F."/>
            <person name="Huang M.D."/>
            <person name="Li C.Y."/>
            <person name="Huang L."/>
            <person name="Wang Z.W."/>
            <person name="Zhao X."/>
            <person name="Zhong W.Y."/>
            <person name="Peng D.H."/>
            <person name="Ahmad S."/>
            <person name="Lan S."/>
            <person name="Zhang J.S."/>
            <person name="Tsai W.C."/>
            <person name="Van de Peer Y."/>
            <person name="Liu Z.J."/>
        </authorList>
    </citation>
    <scope>NUCLEOTIDE SEQUENCE</scope>
    <source>
        <strain evidence="3">CP</strain>
    </source>
</reference>
<dbReference type="GO" id="GO:0005524">
    <property type="term" value="F:ATP binding"/>
    <property type="evidence" value="ECO:0007669"/>
    <property type="project" value="InterPro"/>
</dbReference>
<proteinExistence type="inferred from homology"/>
<evidence type="ECO:0000313" key="4">
    <source>
        <dbReference type="Proteomes" id="UP001180020"/>
    </source>
</evidence>
<dbReference type="EMBL" id="JAUJYO010000014">
    <property type="protein sequence ID" value="KAK1298913.1"/>
    <property type="molecule type" value="Genomic_DNA"/>
</dbReference>
<reference evidence="3" key="2">
    <citation type="submission" date="2023-06" db="EMBL/GenBank/DDBJ databases">
        <authorList>
            <person name="Ma L."/>
            <person name="Liu K.-W."/>
            <person name="Li Z."/>
            <person name="Hsiao Y.-Y."/>
            <person name="Qi Y."/>
            <person name="Fu T."/>
            <person name="Tang G."/>
            <person name="Zhang D."/>
            <person name="Sun W.-H."/>
            <person name="Liu D.-K."/>
            <person name="Li Y."/>
            <person name="Chen G.-Z."/>
            <person name="Liu X.-D."/>
            <person name="Liao X.-Y."/>
            <person name="Jiang Y.-T."/>
            <person name="Yu X."/>
            <person name="Hao Y."/>
            <person name="Huang J."/>
            <person name="Zhao X.-W."/>
            <person name="Ke S."/>
            <person name="Chen Y.-Y."/>
            <person name="Wu W.-L."/>
            <person name="Hsu J.-L."/>
            <person name="Lin Y.-F."/>
            <person name="Huang M.-D."/>
            <person name="Li C.-Y."/>
            <person name="Huang L."/>
            <person name="Wang Z.-W."/>
            <person name="Zhao X."/>
            <person name="Zhong W.-Y."/>
            <person name="Peng D.-H."/>
            <person name="Ahmad S."/>
            <person name="Lan S."/>
            <person name="Zhang J.-S."/>
            <person name="Tsai W.-C."/>
            <person name="Van De Peer Y."/>
            <person name="Liu Z.-J."/>
        </authorList>
    </citation>
    <scope>NUCLEOTIDE SEQUENCE</scope>
    <source>
        <strain evidence="3">CP</strain>
        <tissue evidence="3">Leaves</tissue>
    </source>
</reference>
<protein>
    <submittedName>
        <fullName evidence="3">ABC transporter A family member 3</fullName>
    </submittedName>
</protein>
<dbReference type="Pfam" id="PF00005">
    <property type="entry name" value="ABC_tran"/>
    <property type="match status" value="1"/>
</dbReference>
<dbReference type="PANTHER" id="PTHR19229:SF235">
    <property type="entry name" value="ABC TRANSPORTER A FAMILY MEMBER 8-LIKE ISOFORM X1"/>
    <property type="match status" value="1"/>
</dbReference>
<dbReference type="GO" id="GO:0016020">
    <property type="term" value="C:membrane"/>
    <property type="evidence" value="ECO:0007669"/>
    <property type="project" value="InterPro"/>
</dbReference>
<comment type="similarity">
    <text evidence="1">Belongs to the ABC transporter superfamily. ABCA family. CPR flippase (TC 3.A.1.211) subfamily.</text>
</comment>
<dbReference type="GO" id="GO:0140359">
    <property type="term" value="F:ABC-type transporter activity"/>
    <property type="evidence" value="ECO:0007669"/>
    <property type="project" value="InterPro"/>
</dbReference>
<evidence type="ECO:0000313" key="3">
    <source>
        <dbReference type="EMBL" id="KAK1298913.1"/>
    </source>
</evidence>